<dbReference type="EMBL" id="MTYJ01000016">
    <property type="protein sequence ID" value="OQV22626.1"/>
    <property type="molecule type" value="Genomic_DNA"/>
</dbReference>
<dbReference type="OrthoDB" id="10648650at2759"/>
<dbReference type="InterPro" id="IPR035979">
    <property type="entry name" value="RBD_domain_sf"/>
</dbReference>
<comment type="caution">
    <text evidence="2">The sequence shown here is derived from an EMBL/GenBank/DDBJ whole genome shotgun (WGS) entry which is preliminary data.</text>
</comment>
<dbReference type="SUPFAM" id="SSF54928">
    <property type="entry name" value="RNA-binding domain, RBD"/>
    <property type="match status" value="1"/>
</dbReference>
<dbReference type="InterPro" id="IPR012677">
    <property type="entry name" value="Nucleotide-bd_a/b_plait_sf"/>
</dbReference>
<sequence length="670" mass="74429">MASDLLLLDIPLPAEPPAHLTDLEPPPPPPPLTTTTVEKGRKSSSRNGTSGEENSSKRIKIAEVLAKKTSLLPMPPLMPPPAPVYAKEVFSVPKVMVVKKKDLAAEARHEAMKAFERDRKAFEAMVTEVFNSRKPHSAKNVLSVATLAVAQPTLYKVVEKVLSLMCDKMLREGNHAGFRTCIYLTDAIIGAAQKKFLDKEKYSARFQPMIAEKMARLMDVQVDGGATGAKDAEQLRRQSSELRKIKRECLRIVSNWLEKKRFQDSKDLKRHYRDWAAHFPELVALKSRNSHQRDKSHLPHDKSSSKSPPKTSSLLPRPGLGRGDPLPLSRSSAPTELMDRNNGNDLESRVQALMGAGRLAGIGIPLLRSMASPTPHLISGPQPSVGINRFTQALLKPETKSLLETPRLVSPIKQELPFPEYAAVQSTAGSAPAPRPRKFDPLFYLHRWKGFVPKPRPDHFTIVTCLLALKSLPKDALAEPDTLKATITRLFAHYGTVVNVTVTKKERLAVVQMDSRFQALKAKKGIIDPVHSQSSALPPIVHDDAEQVILQSIRSQQFEKIKLEWHPSAAIEQPPYRACWEVVPHGVAHIPHRFLHTDLLADLQCRSEMDLEKFARFAHAISDAKEAIILPESITQKKVIECYQKISQPLFDVRTNAAAATTSSPPKAPI</sequence>
<dbReference type="Gene3D" id="3.30.70.330">
    <property type="match status" value="1"/>
</dbReference>
<proteinExistence type="predicted"/>
<feature type="region of interest" description="Disordered" evidence="1">
    <location>
        <begin position="286"/>
        <end position="342"/>
    </location>
</feature>
<dbReference type="Proteomes" id="UP000192578">
    <property type="component" value="Unassembled WGS sequence"/>
</dbReference>
<evidence type="ECO:0000313" key="2">
    <source>
        <dbReference type="EMBL" id="OQV22626.1"/>
    </source>
</evidence>
<feature type="compositionally biased region" description="Basic and acidic residues" evidence="1">
    <location>
        <begin position="291"/>
        <end position="304"/>
    </location>
</feature>
<accession>A0A1W0X533</accession>
<gene>
    <name evidence="2" type="ORF">BV898_03451</name>
</gene>
<dbReference type="AlphaFoldDB" id="A0A1W0X533"/>
<reference evidence="3" key="1">
    <citation type="submission" date="2017-01" db="EMBL/GenBank/DDBJ databases">
        <title>Comparative genomics of anhydrobiosis in the tardigrade Hypsibius dujardini.</title>
        <authorList>
            <person name="Yoshida Y."/>
            <person name="Koutsovoulos G."/>
            <person name="Laetsch D."/>
            <person name="Stevens L."/>
            <person name="Kumar S."/>
            <person name="Horikawa D."/>
            <person name="Ishino K."/>
            <person name="Komine S."/>
            <person name="Tomita M."/>
            <person name="Blaxter M."/>
            <person name="Arakawa K."/>
        </authorList>
    </citation>
    <scope>NUCLEOTIDE SEQUENCE [LARGE SCALE GENOMIC DNA]</scope>
    <source>
        <strain evidence="3">Z151</strain>
    </source>
</reference>
<evidence type="ECO:0000256" key="1">
    <source>
        <dbReference type="SAM" id="MobiDB-lite"/>
    </source>
</evidence>
<dbReference type="GO" id="GO:0003676">
    <property type="term" value="F:nucleic acid binding"/>
    <property type="evidence" value="ECO:0007669"/>
    <property type="project" value="InterPro"/>
</dbReference>
<protein>
    <submittedName>
        <fullName evidence="2">Uncharacterized protein</fullName>
    </submittedName>
</protein>
<feature type="region of interest" description="Disordered" evidence="1">
    <location>
        <begin position="13"/>
        <end position="58"/>
    </location>
</feature>
<organism evidence="2 3">
    <name type="scientific">Hypsibius exemplaris</name>
    <name type="common">Freshwater tardigrade</name>
    <dbReference type="NCBI Taxonomy" id="2072580"/>
    <lineage>
        <taxon>Eukaryota</taxon>
        <taxon>Metazoa</taxon>
        <taxon>Ecdysozoa</taxon>
        <taxon>Tardigrada</taxon>
        <taxon>Eutardigrada</taxon>
        <taxon>Parachela</taxon>
        <taxon>Hypsibioidea</taxon>
        <taxon>Hypsibiidae</taxon>
        <taxon>Hypsibius</taxon>
    </lineage>
</organism>
<evidence type="ECO:0000313" key="3">
    <source>
        <dbReference type="Proteomes" id="UP000192578"/>
    </source>
</evidence>
<name>A0A1W0X533_HYPEX</name>
<feature type="compositionally biased region" description="Low complexity" evidence="1">
    <location>
        <begin position="305"/>
        <end position="330"/>
    </location>
</feature>
<keyword evidence="3" id="KW-1185">Reference proteome</keyword>